<dbReference type="InterPro" id="IPR027417">
    <property type="entry name" value="P-loop_NTPase"/>
</dbReference>
<evidence type="ECO:0008006" key="3">
    <source>
        <dbReference type="Google" id="ProtNLM"/>
    </source>
</evidence>
<accession>A0ABM6R0Z4</accession>
<dbReference type="Proteomes" id="UP000235315">
    <property type="component" value="Chromosome"/>
</dbReference>
<dbReference type="Gene3D" id="3.40.50.300">
    <property type="entry name" value="P-loop containing nucleotide triphosphate hydrolases"/>
    <property type="match status" value="1"/>
</dbReference>
<evidence type="ECO:0000313" key="2">
    <source>
        <dbReference type="Proteomes" id="UP000235315"/>
    </source>
</evidence>
<name>A0ABM6R0Z4_PSEO1</name>
<dbReference type="EMBL" id="CP025738">
    <property type="protein sequence ID" value="AUO47159.1"/>
    <property type="molecule type" value="Genomic_DNA"/>
</dbReference>
<dbReference type="RefSeq" id="WP_102642814.1">
    <property type="nucleotide sequence ID" value="NC_016830.1"/>
</dbReference>
<sequence length="248" mass="28066">MSHVNSFGVRNLRSFGAETQLVPIKKINIFVGRNSCGKSTFLRTYPLLRQSVESNTRSPILWYGSYVDFGDLTTAVHDGSTKIYFDFNCELDIETNYSDKYLYESQFFNALTSLTKETLQVNTDISIGLDLRTDKQVQSNSVITINNTEIVVNYCAGQVQDMVCTQYSQDSEKKQLNQLAFSNLYITSKGSILPTNIYGIKDSTDAQGNMVKQLDEETIKKRCPTSAFKLSKKIHFYNKISLAKARTN</sequence>
<proteinExistence type="predicted"/>
<protein>
    <recommendedName>
        <fullName evidence="3">AAA domain-containing protein</fullName>
    </recommendedName>
</protein>
<evidence type="ECO:0000313" key="1">
    <source>
        <dbReference type="EMBL" id="AUO47159.1"/>
    </source>
</evidence>
<organism evidence="1 2">
    <name type="scientific">Pseudomonas ogarae (strain DSM 112162 / CECT 30235 / F113)</name>
    <dbReference type="NCBI Taxonomy" id="1114970"/>
    <lineage>
        <taxon>Bacteria</taxon>
        <taxon>Pseudomonadati</taxon>
        <taxon>Pseudomonadota</taxon>
        <taxon>Gammaproteobacteria</taxon>
        <taxon>Pseudomonadales</taxon>
        <taxon>Pseudomonadaceae</taxon>
        <taxon>Pseudomonas</taxon>
    </lineage>
</organism>
<gene>
    <name evidence="1" type="ORF">C1C98_17735</name>
</gene>
<keyword evidence="2" id="KW-1185">Reference proteome</keyword>
<reference evidence="1 2" key="1">
    <citation type="submission" date="2018-01" db="EMBL/GenBank/DDBJ databases">
        <title>Tropical forage species Digitaria eriantha prevents oxidative stress under low temperature conditions by the incorporation of polyhydroxybutyrate-producing endophytic bacteria.</title>
        <authorList>
            <person name="Stritzler M."/>
            <person name="Ayub N."/>
        </authorList>
    </citation>
    <scope>NUCLEOTIDE SEQUENCE [LARGE SCALE GENOMIC DNA]</scope>
    <source>
        <strain evidence="1 2">FR1</strain>
    </source>
</reference>